<protein>
    <submittedName>
        <fullName evidence="1">Uncharacterized protein</fullName>
    </submittedName>
</protein>
<sequence length="156" mass="17563">MIDESQVVYPGAHCTPLRAQWCNGLPILQIRCTKGAIGIYPLHREEKSLKNSRQSLLRLRGKRDSHEKCSHFFHGSPGSVHEATKGKNTCSFSLTCFVLPTNALTPILFSRRALSRFCKRAMAFPLFPQPLRWVDTYGRLAGTSIYAAWATMPFPP</sequence>
<reference evidence="1 2" key="1">
    <citation type="submission" date="2011-08" db="EMBL/GenBank/DDBJ databases">
        <authorList>
            <person name="Weinstock G."/>
            <person name="Sodergren E."/>
            <person name="Clifton S."/>
            <person name="Fulton L."/>
            <person name="Fulton B."/>
            <person name="Courtney L."/>
            <person name="Fronick C."/>
            <person name="Harrison M."/>
            <person name="Strong C."/>
            <person name="Farmer C."/>
            <person name="Delahaunty K."/>
            <person name="Markovic C."/>
            <person name="Hall O."/>
            <person name="Minx P."/>
            <person name="Tomlinson C."/>
            <person name="Mitreva M."/>
            <person name="Hou S."/>
            <person name="Chen J."/>
            <person name="Wollam A."/>
            <person name="Pepin K.H."/>
            <person name="Johnson M."/>
            <person name="Bhonagiri V."/>
            <person name="Zhang X."/>
            <person name="Suruliraj S."/>
            <person name="Warren W."/>
            <person name="Chinwalla A."/>
            <person name="Mardis E.R."/>
            <person name="Wilson R.K."/>
        </authorList>
    </citation>
    <scope>NUCLEOTIDE SEQUENCE [LARGE SCALE GENOMIC DNA]</scope>
    <source>
        <strain evidence="1 2">F0432</strain>
    </source>
</reference>
<gene>
    <name evidence="1" type="ORF">HMPREF9080_00503</name>
</gene>
<dbReference type="AlphaFoldDB" id="G9ZCM5"/>
<dbReference type="STRING" id="797473.HMPREF9080_00503"/>
<dbReference type="HOGENOM" id="CLU_1683402_0_0_6"/>
<accession>G9ZCM5</accession>
<comment type="caution">
    <text evidence="1">The sequence shown here is derived from an EMBL/GenBank/DDBJ whole genome shotgun (WGS) entry which is preliminary data.</text>
</comment>
<dbReference type="EMBL" id="AGCM01000024">
    <property type="protein sequence ID" value="EHM55692.1"/>
    <property type="molecule type" value="Genomic_DNA"/>
</dbReference>
<name>G9ZCM5_9GAMM</name>
<proteinExistence type="predicted"/>
<evidence type="ECO:0000313" key="2">
    <source>
        <dbReference type="Proteomes" id="UP000004750"/>
    </source>
</evidence>
<evidence type="ECO:0000313" key="1">
    <source>
        <dbReference type="EMBL" id="EHM55692.1"/>
    </source>
</evidence>
<organism evidence="1 2">
    <name type="scientific">Cardiobacterium valvarum F0432</name>
    <dbReference type="NCBI Taxonomy" id="797473"/>
    <lineage>
        <taxon>Bacteria</taxon>
        <taxon>Pseudomonadati</taxon>
        <taxon>Pseudomonadota</taxon>
        <taxon>Gammaproteobacteria</taxon>
        <taxon>Cardiobacteriales</taxon>
        <taxon>Cardiobacteriaceae</taxon>
        <taxon>Cardiobacterium</taxon>
    </lineage>
</organism>
<dbReference type="Proteomes" id="UP000004750">
    <property type="component" value="Unassembled WGS sequence"/>
</dbReference>